<name>A0A346PKA6_9EURY</name>
<keyword evidence="2" id="KW-1185">Reference proteome</keyword>
<sequence length="107" mass="12005">MAAVEAGTADIDLPVPSFRNRAEDLESATTLCEQWEAEYGVDATGYDQGFILCFTKHFVDPLLGKVTLEVLPPIVFYYRHIKYGPQKFPHSLIAENSMVFGVSMIKF</sequence>
<accession>A0A346PKA6</accession>
<protein>
    <submittedName>
        <fullName evidence="1">Uncharacterized protein</fullName>
    </submittedName>
</protein>
<evidence type="ECO:0000313" key="1">
    <source>
        <dbReference type="EMBL" id="AXR79951.1"/>
    </source>
</evidence>
<dbReference type="AlphaFoldDB" id="A0A346PKA6"/>
<organism evidence="1 2">
    <name type="scientific">Natrarchaeobaculum sulfurireducens</name>
    <dbReference type="NCBI Taxonomy" id="2044521"/>
    <lineage>
        <taxon>Archaea</taxon>
        <taxon>Methanobacteriati</taxon>
        <taxon>Methanobacteriota</taxon>
        <taxon>Stenosarchaea group</taxon>
        <taxon>Halobacteria</taxon>
        <taxon>Halobacteriales</taxon>
        <taxon>Natrialbaceae</taxon>
        <taxon>Natrarchaeobaculum</taxon>
    </lineage>
</organism>
<dbReference type="KEGG" id="nag:AArcMg_4126"/>
<keyword evidence="1" id="KW-0614">Plasmid</keyword>
<reference evidence="1 2" key="1">
    <citation type="submission" date="2018-02" db="EMBL/GenBank/DDBJ databases">
        <title>Phenotypic and genomic properties of facultatively anaerobic sulfur-reducing natronoarchaea from hypersaline soda lakes.</title>
        <authorList>
            <person name="Sorokin D.Y."/>
            <person name="Kublanov I.V."/>
            <person name="Roman P."/>
            <person name="Sinninghe Damste J.S."/>
            <person name="Golyshin P.N."/>
            <person name="Rojo D."/>
            <person name="Ciordia S."/>
            <person name="Mena M.D.C."/>
            <person name="Ferrer M."/>
            <person name="Messina E."/>
            <person name="Smedile F."/>
            <person name="La Spada G."/>
            <person name="La Cono V."/>
            <person name="Yakimov M.M."/>
        </authorList>
    </citation>
    <scope>NUCLEOTIDE SEQUENCE [LARGE SCALE GENOMIC DNA]</scope>
    <source>
        <strain evidence="1 2">AArc-Mg</strain>
        <plasmid evidence="2">paarc-mg-01</plasmid>
    </source>
</reference>
<geneLocation type="plasmid" evidence="2">
    <name>paarc-mg-01</name>
</geneLocation>
<gene>
    <name evidence="1" type="ORF">AArcMg_4126</name>
</gene>
<evidence type="ECO:0000313" key="2">
    <source>
        <dbReference type="Proteomes" id="UP000258613"/>
    </source>
</evidence>
<dbReference type="EMBL" id="CP027032">
    <property type="protein sequence ID" value="AXR79951.1"/>
    <property type="molecule type" value="Genomic_DNA"/>
</dbReference>
<proteinExistence type="predicted"/>
<dbReference type="Proteomes" id="UP000258613">
    <property type="component" value="Plasmid pAArc-Mg-01"/>
</dbReference>